<sequence>MRDRHKSRWLQGCRLTLSALALGQFTAGPVLAEDWNRHGGHETRTPIKHVIVVVGENRSFDHVFATYVPERRDQSVFNLLSQGIVKLDHNKNAVPGPNFEKAHQQAATDTGLTDAFLLSPPKQNFPKDQLPAPLVGGPKVAYIPNKCGSSPITTCEASLALAQQSESGLPSDYYQFLLSGGTGQTSQTPDQRITNVSALPAGPFQLTNNDAMPYDSYSASPVHRFYQMWQQLNCNHSAASRDNPSGCGGNLFAWVEVTVGAGANGATQPSNFSTEYSPTATTTGEGSTALGFYNVQKGDVPYFTSLAQKYAMSDNFHQSVNGGTGANHIMFGHADMIYFSDTYGNAAVPPNGTQVFGGTPDAGIVHEIENPNPAMGTNNWYTEDGYGAGGNGGFPAPYQTSPVSGGGSYSDCSDPTQPGVKPILDYLKGIRINANCEPGHYYLLNNYNPGYFGNGKNAYTDTNPSNTPFTIPPSTRKSIGDSLNERNISWKYYGDQWNNYVNDPYQLNWGVAGPTADEYCNICNPFQYDTSIMSHPEQVAAHIKDSVDLYADLSKHSLPAVSIVKPSGFTDGHPSSSKLNLFEGFAKKIVDQVQASDYAKDTAIFITFDEGGGYFDSGYVQPLDYFGDGTRIPLIVVSPFARQGHISHEYADHVSILKFIERNWRLEPITNRSRDNFPNPVAAPGNPYVPVNSPALSDLFDFFNFDGGGHHHHGDGDGNDQGGNWND</sequence>
<evidence type="ECO:0000313" key="3">
    <source>
        <dbReference type="EMBL" id="NEU99661.1"/>
    </source>
</evidence>
<dbReference type="Pfam" id="PF04185">
    <property type="entry name" value="Phosphoesterase"/>
    <property type="match status" value="1"/>
</dbReference>
<dbReference type="Proteomes" id="UP000468531">
    <property type="component" value="Unassembled WGS sequence"/>
</dbReference>
<dbReference type="PANTHER" id="PTHR31956">
    <property type="entry name" value="NON-SPECIFIC PHOSPHOLIPASE C4-RELATED"/>
    <property type="match status" value="1"/>
</dbReference>
<dbReference type="PANTHER" id="PTHR31956:SF1">
    <property type="entry name" value="NON-SPECIFIC PHOSPHOLIPASE C1"/>
    <property type="match status" value="1"/>
</dbReference>
<evidence type="ECO:0000256" key="2">
    <source>
        <dbReference type="SAM" id="SignalP"/>
    </source>
</evidence>
<evidence type="ECO:0000313" key="4">
    <source>
        <dbReference type="Proteomes" id="UP000468531"/>
    </source>
</evidence>
<name>A0A6P1BQ01_9BRAD</name>
<dbReference type="SUPFAM" id="SSF53649">
    <property type="entry name" value="Alkaline phosphatase-like"/>
    <property type="match status" value="1"/>
</dbReference>
<organism evidence="3 4">
    <name type="scientific">Bradyrhizobium uaiense</name>
    <dbReference type="NCBI Taxonomy" id="2594946"/>
    <lineage>
        <taxon>Bacteria</taxon>
        <taxon>Pseudomonadati</taxon>
        <taxon>Pseudomonadota</taxon>
        <taxon>Alphaproteobacteria</taxon>
        <taxon>Hyphomicrobiales</taxon>
        <taxon>Nitrobacteraceae</taxon>
        <taxon>Bradyrhizobium</taxon>
    </lineage>
</organism>
<comment type="caution">
    <text evidence="3">The sequence shown here is derived from an EMBL/GenBank/DDBJ whole genome shotgun (WGS) entry which is preliminary data.</text>
</comment>
<keyword evidence="2" id="KW-0732">Signal</keyword>
<feature type="signal peptide" evidence="2">
    <location>
        <begin position="1"/>
        <end position="32"/>
    </location>
</feature>
<dbReference type="EMBL" id="VKHP01000140">
    <property type="protein sequence ID" value="NEU99661.1"/>
    <property type="molecule type" value="Genomic_DNA"/>
</dbReference>
<dbReference type="InterPro" id="IPR007312">
    <property type="entry name" value="Phosphoesterase"/>
</dbReference>
<dbReference type="RefSeq" id="WP_163159077.1">
    <property type="nucleotide sequence ID" value="NZ_VKHP01000140.1"/>
</dbReference>
<dbReference type="AlphaFoldDB" id="A0A6P1BQ01"/>
<proteinExistence type="predicted"/>
<evidence type="ECO:0000256" key="1">
    <source>
        <dbReference type="ARBA" id="ARBA00022801"/>
    </source>
</evidence>
<keyword evidence="4" id="KW-1185">Reference proteome</keyword>
<keyword evidence="1" id="KW-0378">Hydrolase</keyword>
<reference evidence="3 4" key="1">
    <citation type="journal article" date="2020" name="Arch. Microbiol.">
        <title>Bradyrhizobium uaiense sp. nov., a new highly efficient cowpea symbiont.</title>
        <authorList>
            <person name="Cabral Michel D."/>
            <person name="Azarias Guimaraes A."/>
            <person name="Martins da Costa E."/>
            <person name="Soares de Carvalho T."/>
            <person name="Balsanelli E."/>
            <person name="Willems A."/>
            <person name="Maltempi de Souza E."/>
            <person name="de Souza Moreira F.M."/>
        </authorList>
    </citation>
    <scope>NUCLEOTIDE SEQUENCE [LARGE SCALE GENOMIC DNA]</scope>
    <source>
        <strain evidence="3 4">UFLA 03-164</strain>
    </source>
</reference>
<feature type="chain" id="PRO_5026840748" evidence="2">
    <location>
        <begin position="33"/>
        <end position="727"/>
    </location>
</feature>
<dbReference type="Gene3D" id="3.40.720.10">
    <property type="entry name" value="Alkaline Phosphatase, subunit A"/>
    <property type="match status" value="2"/>
</dbReference>
<gene>
    <name evidence="3" type="ORF">FNJ47_28505</name>
</gene>
<protein>
    <submittedName>
        <fullName evidence="3">Phosphoesterase</fullName>
    </submittedName>
</protein>
<dbReference type="GO" id="GO:0042578">
    <property type="term" value="F:phosphoric ester hydrolase activity"/>
    <property type="evidence" value="ECO:0007669"/>
    <property type="project" value="UniProtKB-ARBA"/>
</dbReference>
<accession>A0A6P1BQ01</accession>
<dbReference type="InterPro" id="IPR017850">
    <property type="entry name" value="Alkaline_phosphatase_core_sf"/>
</dbReference>